<evidence type="ECO:0000256" key="2">
    <source>
        <dbReference type="ARBA" id="ARBA00022692"/>
    </source>
</evidence>
<feature type="transmembrane region" description="Helical" evidence="6">
    <location>
        <begin position="232"/>
        <end position="256"/>
    </location>
</feature>
<evidence type="ECO:0000256" key="6">
    <source>
        <dbReference type="RuleBase" id="RU361157"/>
    </source>
</evidence>
<evidence type="ECO:0000256" key="1">
    <source>
        <dbReference type="ARBA" id="ARBA00004141"/>
    </source>
</evidence>
<feature type="transmembrane region" description="Helical" evidence="6">
    <location>
        <begin position="31"/>
        <end position="51"/>
    </location>
</feature>
<feature type="transmembrane region" description="Helical" evidence="6">
    <location>
        <begin position="147"/>
        <end position="169"/>
    </location>
</feature>
<dbReference type="AlphaFoldDB" id="S5DWU2"/>
<dbReference type="InterPro" id="IPR013525">
    <property type="entry name" value="ABC2_TM"/>
</dbReference>
<protein>
    <recommendedName>
        <fullName evidence="6">Transport permease protein</fullName>
    </recommendedName>
</protein>
<keyword evidence="4 6" id="KW-0472">Membrane</keyword>
<feature type="transmembrane region" description="Helical" evidence="6">
    <location>
        <begin position="113"/>
        <end position="141"/>
    </location>
</feature>
<organism evidence="8">
    <name type="scientific">Candidatus Actinomarina minuta</name>
    <dbReference type="NCBI Taxonomy" id="1389454"/>
    <lineage>
        <taxon>Bacteria</taxon>
        <taxon>Bacillati</taxon>
        <taxon>Actinomycetota</taxon>
        <taxon>Actinomycetes</taxon>
        <taxon>Candidatus Actinomarinidae</taxon>
        <taxon>Candidatus Actinomarinales</taxon>
        <taxon>Candidatus Actinomarineae</taxon>
        <taxon>Candidatus Actinomarinaceae</taxon>
        <taxon>Candidatus Actinomarina</taxon>
    </lineage>
</organism>
<feature type="domain" description="ABC transmembrane type-2" evidence="7">
    <location>
        <begin position="28"/>
        <end position="262"/>
    </location>
</feature>
<evidence type="ECO:0000259" key="7">
    <source>
        <dbReference type="PROSITE" id="PS51012"/>
    </source>
</evidence>
<feature type="transmembrane region" description="Helical" evidence="6">
    <location>
        <begin position="181"/>
        <end position="199"/>
    </location>
</feature>
<feature type="transmembrane region" description="Helical" evidence="6">
    <location>
        <begin position="71"/>
        <end position="92"/>
    </location>
</feature>
<evidence type="ECO:0000256" key="5">
    <source>
        <dbReference type="ARBA" id="ARBA00023251"/>
    </source>
</evidence>
<accession>S5DWU2</accession>
<dbReference type="InterPro" id="IPR047817">
    <property type="entry name" value="ABC2_TM_bact-type"/>
</dbReference>
<dbReference type="PANTHER" id="PTHR43229:SF2">
    <property type="entry name" value="NODULATION PROTEIN J"/>
    <property type="match status" value="1"/>
</dbReference>
<dbReference type="GO" id="GO:0043190">
    <property type="term" value="C:ATP-binding cassette (ABC) transporter complex"/>
    <property type="evidence" value="ECO:0007669"/>
    <property type="project" value="InterPro"/>
</dbReference>
<evidence type="ECO:0000256" key="4">
    <source>
        <dbReference type="ARBA" id="ARBA00023136"/>
    </source>
</evidence>
<dbReference type="PROSITE" id="PS51012">
    <property type="entry name" value="ABC_TM2"/>
    <property type="match status" value="1"/>
</dbReference>
<dbReference type="PIRSF" id="PIRSF006648">
    <property type="entry name" value="DrrB"/>
    <property type="match status" value="1"/>
</dbReference>
<dbReference type="InterPro" id="IPR051784">
    <property type="entry name" value="Nod_factor_ABC_transporter"/>
</dbReference>
<keyword evidence="6" id="KW-0813">Transport</keyword>
<dbReference type="GO" id="GO:0046677">
    <property type="term" value="P:response to antibiotic"/>
    <property type="evidence" value="ECO:0007669"/>
    <property type="project" value="UniProtKB-KW"/>
</dbReference>
<proteinExistence type="inferred from homology"/>
<reference evidence="8" key="1">
    <citation type="journal article" date="2013" name="Sci. Rep.">
        <title>Metagenomics uncovers a new group of low GC and ultra-small marine Actinobacteria.</title>
        <authorList>
            <person name="Ghai R."/>
            <person name="Mizuno C.M."/>
            <person name="Picazo A."/>
            <person name="Camacho A."/>
            <person name="Rodriguez-Valera F."/>
        </authorList>
    </citation>
    <scope>NUCLEOTIDE SEQUENCE</scope>
</reference>
<comment type="similarity">
    <text evidence="6">Belongs to the ABC-2 integral membrane protein family.</text>
</comment>
<sequence>MSDHQAPFFTQLGILTKRLLLRVVRRPLSELPNLIISAFFLFIYDGALGRVFGASAVGTSLDFAQGNFVNFILPVSIVSASLSGSASGFYIIEDIESGVFKRYQGMPISKWSIILAPMVIGAIRVLIQASLILLIGSFIGADPATGFSGYLAVLGFGFLWGLGFAGYSVAASVKSGSSQGAQAASFFFFPALFIAPTFVPREALKGWLSTAAAFNPTTYVIEAIRGILIEGWVFNVILPGLIVGGIFALITLAYAVSSAKKVNEKG</sequence>
<dbReference type="GO" id="GO:0140359">
    <property type="term" value="F:ABC-type transporter activity"/>
    <property type="evidence" value="ECO:0007669"/>
    <property type="project" value="InterPro"/>
</dbReference>
<keyword evidence="6" id="KW-1003">Cell membrane</keyword>
<keyword evidence="5" id="KW-0046">Antibiotic resistance</keyword>
<name>S5DWU2_9ACTN</name>
<dbReference type="InterPro" id="IPR000412">
    <property type="entry name" value="ABC_2_transport"/>
</dbReference>
<dbReference type="Pfam" id="PF01061">
    <property type="entry name" value="ABC2_membrane"/>
    <property type="match status" value="1"/>
</dbReference>
<dbReference type="PANTHER" id="PTHR43229">
    <property type="entry name" value="NODULATION PROTEIN J"/>
    <property type="match status" value="1"/>
</dbReference>
<evidence type="ECO:0000313" key="8">
    <source>
        <dbReference type="EMBL" id="AGQ19387.1"/>
    </source>
</evidence>
<keyword evidence="3 6" id="KW-1133">Transmembrane helix</keyword>
<keyword evidence="2 6" id="KW-0812">Transmembrane</keyword>
<evidence type="ECO:0000256" key="3">
    <source>
        <dbReference type="ARBA" id="ARBA00022989"/>
    </source>
</evidence>
<dbReference type="EMBL" id="KC811130">
    <property type="protein sequence ID" value="AGQ19387.1"/>
    <property type="molecule type" value="Genomic_DNA"/>
</dbReference>
<comment type="subcellular location">
    <subcellularLocation>
        <location evidence="6">Cell membrane</location>
        <topology evidence="6">Multi-pass membrane protein</topology>
    </subcellularLocation>
    <subcellularLocation>
        <location evidence="1">Membrane</location>
        <topology evidence="1">Multi-pass membrane protein</topology>
    </subcellularLocation>
</comment>
<dbReference type="EMBL" id="KC811147">
    <property type="protein sequence ID" value="AGQ19951.1"/>
    <property type="molecule type" value="Genomic_DNA"/>
</dbReference>